<evidence type="ECO:0000313" key="16">
    <source>
        <dbReference type="Proteomes" id="UP000536835"/>
    </source>
</evidence>
<evidence type="ECO:0000256" key="3">
    <source>
        <dbReference type="ARBA" id="ARBA00022475"/>
    </source>
</evidence>
<dbReference type="EMBL" id="JABFCX010000002">
    <property type="protein sequence ID" value="NNU15241.1"/>
    <property type="molecule type" value="Genomic_DNA"/>
</dbReference>
<keyword evidence="3" id="KW-1003">Cell membrane</keyword>
<feature type="transmembrane region" description="Helical" evidence="11">
    <location>
        <begin position="88"/>
        <end position="108"/>
    </location>
</feature>
<dbReference type="GO" id="GO:0005886">
    <property type="term" value="C:plasma membrane"/>
    <property type="evidence" value="ECO:0007669"/>
    <property type="project" value="UniProtKB-SubCell"/>
</dbReference>
<evidence type="ECO:0000256" key="12">
    <source>
        <dbReference type="SAM" id="SignalP"/>
    </source>
</evidence>
<reference evidence="15 16" key="1">
    <citation type="submission" date="2020-05" db="EMBL/GenBank/DDBJ databases">
        <title>Parvularcula mediterraneae sp. nov., isolated from polypropylene straw from shallow seawater of the seashore of Laganas in Zakynthos island, Greece.</title>
        <authorList>
            <person name="Szabo I."/>
            <person name="Al-Omari J."/>
            <person name="Rado J."/>
            <person name="Szerdahelyi G.S."/>
        </authorList>
    </citation>
    <scope>NUCLEOTIDE SEQUENCE [LARGE SCALE GENOMIC DNA]</scope>
    <source>
        <strain evidence="15 16">ZS-1/3</strain>
    </source>
</reference>
<dbReference type="SUPFAM" id="SSF54631">
    <property type="entry name" value="CBS-domain pair"/>
    <property type="match status" value="1"/>
</dbReference>
<dbReference type="PANTHER" id="PTHR22777:SF32">
    <property type="entry name" value="UPF0053 INNER MEMBRANE PROTEIN YFJD"/>
    <property type="match status" value="1"/>
</dbReference>
<feature type="signal peptide" evidence="12">
    <location>
        <begin position="1"/>
        <end position="24"/>
    </location>
</feature>
<dbReference type="SMART" id="SM01091">
    <property type="entry name" value="CorC_HlyC"/>
    <property type="match status" value="1"/>
</dbReference>
<feature type="domain" description="CNNM transmembrane" evidence="14">
    <location>
        <begin position="1"/>
        <end position="189"/>
    </location>
</feature>
<dbReference type="Gene3D" id="3.10.580.10">
    <property type="entry name" value="CBS-domain"/>
    <property type="match status" value="1"/>
</dbReference>
<feature type="chain" id="PRO_5030536203" evidence="12">
    <location>
        <begin position="25"/>
        <end position="423"/>
    </location>
</feature>
<dbReference type="SUPFAM" id="SSF56176">
    <property type="entry name" value="FAD-binding/transporter-associated domain-like"/>
    <property type="match status" value="1"/>
</dbReference>
<dbReference type="FunFam" id="3.10.580.10:FF:000002">
    <property type="entry name" value="Magnesium/cobalt efflux protein CorC"/>
    <property type="match status" value="1"/>
</dbReference>
<dbReference type="Proteomes" id="UP000536835">
    <property type="component" value="Unassembled WGS sequence"/>
</dbReference>
<evidence type="ECO:0000256" key="2">
    <source>
        <dbReference type="ARBA" id="ARBA00006446"/>
    </source>
</evidence>
<evidence type="ECO:0000256" key="10">
    <source>
        <dbReference type="PROSITE-ProRule" id="PRU01193"/>
    </source>
</evidence>
<gene>
    <name evidence="15" type="ORF">HK107_02740</name>
</gene>
<evidence type="ECO:0000256" key="9">
    <source>
        <dbReference type="PROSITE-ProRule" id="PRU00703"/>
    </source>
</evidence>
<dbReference type="PROSITE" id="PS51371">
    <property type="entry name" value="CBS"/>
    <property type="match status" value="2"/>
</dbReference>
<dbReference type="Gene3D" id="3.30.465.10">
    <property type="match status" value="1"/>
</dbReference>
<dbReference type="InterPro" id="IPR044751">
    <property type="entry name" value="Ion_transp-like_CBS"/>
</dbReference>
<evidence type="ECO:0000256" key="4">
    <source>
        <dbReference type="ARBA" id="ARBA00022692"/>
    </source>
</evidence>
<comment type="subcellular location">
    <subcellularLocation>
        <location evidence="1">Cell membrane</location>
        <topology evidence="1">Multi-pass membrane protein</topology>
    </subcellularLocation>
</comment>
<dbReference type="InterPro" id="IPR000644">
    <property type="entry name" value="CBS_dom"/>
</dbReference>
<feature type="domain" description="CBS" evidence="13">
    <location>
        <begin position="208"/>
        <end position="271"/>
    </location>
</feature>
<comment type="similarity">
    <text evidence="2">Belongs to the UPF0053 family. Hemolysin C subfamily.</text>
</comment>
<proteinExistence type="inferred from homology"/>
<dbReference type="Pfam" id="PF03471">
    <property type="entry name" value="CorC_HlyC"/>
    <property type="match status" value="1"/>
</dbReference>
<feature type="transmembrane region" description="Helical" evidence="11">
    <location>
        <begin position="128"/>
        <end position="147"/>
    </location>
</feature>
<evidence type="ECO:0000313" key="15">
    <source>
        <dbReference type="EMBL" id="NNU15241.1"/>
    </source>
</evidence>
<keyword evidence="5" id="KW-0677">Repeat</keyword>
<feature type="domain" description="CBS" evidence="13">
    <location>
        <begin position="276"/>
        <end position="333"/>
    </location>
</feature>
<organism evidence="15 16">
    <name type="scientific">Parvularcula mediterranea</name>
    <dbReference type="NCBI Taxonomy" id="2732508"/>
    <lineage>
        <taxon>Bacteria</taxon>
        <taxon>Pseudomonadati</taxon>
        <taxon>Pseudomonadota</taxon>
        <taxon>Alphaproteobacteria</taxon>
        <taxon>Parvularculales</taxon>
        <taxon>Parvularculaceae</taxon>
        <taxon>Parvularcula</taxon>
    </lineage>
</organism>
<evidence type="ECO:0000256" key="7">
    <source>
        <dbReference type="ARBA" id="ARBA00023122"/>
    </source>
</evidence>
<dbReference type="CDD" id="cd04590">
    <property type="entry name" value="CBS_pair_CorC_HlyC_assoc"/>
    <property type="match status" value="1"/>
</dbReference>
<dbReference type="InterPro" id="IPR005170">
    <property type="entry name" value="Transptr-assoc_dom"/>
</dbReference>
<dbReference type="PROSITE" id="PS51846">
    <property type="entry name" value="CNNM"/>
    <property type="match status" value="1"/>
</dbReference>
<dbReference type="InterPro" id="IPR016169">
    <property type="entry name" value="FAD-bd_PCMH_sub2"/>
</dbReference>
<evidence type="ECO:0000259" key="14">
    <source>
        <dbReference type="PROSITE" id="PS51846"/>
    </source>
</evidence>
<evidence type="ECO:0000256" key="11">
    <source>
        <dbReference type="SAM" id="Phobius"/>
    </source>
</evidence>
<feature type="transmembrane region" description="Helical" evidence="11">
    <location>
        <begin position="57"/>
        <end position="81"/>
    </location>
</feature>
<keyword evidence="16" id="KW-1185">Reference proteome</keyword>
<evidence type="ECO:0000256" key="8">
    <source>
        <dbReference type="ARBA" id="ARBA00023136"/>
    </source>
</evidence>
<dbReference type="InterPro" id="IPR036318">
    <property type="entry name" value="FAD-bd_PCMH-like_sf"/>
</dbReference>
<keyword evidence="4 10" id="KW-0812">Transmembrane</keyword>
<evidence type="ECO:0000256" key="6">
    <source>
        <dbReference type="ARBA" id="ARBA00022989"/>
    </source>
</evidence>
<keyword evidence="6 10" id="KW-1133">Transmembrane helix</keyword>
<sequence length="423" mass="46669">MITTALFILLLLCFSAFFSGSETALTATSRARMRSLELKGDKKAAAVSKLTEDRERMIGAILLGNNAVNILASVLASGLFIQLFGEGGMAVALSTIVMTLLVLVFAEVMPKTAAIARADSIAMLVAPIMRRIVAVLAPIVSVVSAIVRTTLHRVFGLDVTAMDDALSAHEELKGAIELHHEEGQMEKEARDIIRGALELDDITVEDIMLHRKSIEMLDVNTPQIEIVEAVLASNHTRIPLYDEDPDNVVGVLHAKDMLRALWKVGNEPDKVDIREIAMQPYFVPETTTLQEQLDAFKTSQMHFALVIDEYGTLRGLVTLEDILEEIVGEIEDEHDVVVVGVEKQSDGAVLVDGDVTIRDLNRMMDWRLPDEEAVTIAGLVIHEGRCIPDVRQMFSFHGYRFEILAKRRNQVTKLKVVPLAEAA</sequence>
<dbReference type="SMART" id="SM00116">
    <property type="entry name" value="CBS"/>
    <property type="match status" value="2"/>
</dbReference>
<dbReference type="RefSeq" id="WP_173196572.1">
    <property type="nucleotide sequence ID" value="NZ_JABFCX010000002.1"/>
</dbReference>
<dbReference type="InterPro" id="IPR046342">
    <property type="entry name" value="CBS_dom_sf"/>
</dbReference>
<evidence type="ECO:0000256" key="1">
    <source>
        <dbReference type="ARBA" id="ARBA00004651"/>
    </source>
</evidence>
<comment type="caution">
    <text evidence="15">The sequence shown here is derived from an EMBL/GenBank/DDBJ whole genome shotgun (WGS) entry which is preliminary data.</text>
</comment>
<dbReference type="GO" id="GO:0050660">
    <property type="term" value="F:flavin adenine dinucleotide binding"/>
    <property type="evidence" value="ECO:0007669"/>
    <property type="project" value="InterPro"/>
</dbReference>
<accession>A0A7Y3RJM0</accession>
<name>A0A7Y3RJM0_9PROT</name>
<dbReference type="Pfam" id="PF01595">
    <property type="entry name" value="CNNM"/>
    <property type="match status" value="1"/>
</dbReference>
<keyword evidence="12" id="KW-0732">Signal</keyword>
<dbReference type="Pfam" id="PF00571">
    <property type="entry name" value="CBS"/>
    <property type="match status" value="2"/>
</dbReference>
<keyword evidence="7 9" id="KW-0129">CBS domain</keyword>
<evidence type="ECO:0000259" key="13">
    <source>
        <dbReference type="PROSITE" id="PS51371"/>
    </source>
</evidence>
<evidence type="ECO:0000256" key="5">
    <source>
        <dbReference type="ARBA" id="ARBA00022737"/>
    </source>
</evidence>
<keyword evidence="8 10" id="KW-0472">Membrane</keyword>
<dbReference type="PANTHER" id="PTHR22777">
    <property type="entry name" value="HEMOLYSIN-RELATED"/>
    <property type="match status" value="1"/>
</dbReference>
<dbReference type="AlphaFoldDB" id="A0A7Y3RJM0"/>
<dbReference type="InterPro" id="IPR002550">
    <property type="entry name" value="CNNM"/>
</dbReference>
<protein>
    <submittedName>
        <fullName evidence="15">HlyC/CorC family transporter</fullName>
    </submittedName>
</protein>